<dbReference type="RefSeq" id="WP_164363427.1">
    <property type="nucleotide sequence ID" value="NZ_CP066776.1"/>
</dbReference>
<evidence type="ECO:0000256" key="1">
    <source>
        <dbReference type="SAM" id="MobiDB-lite"/>
    </source>
</evidence>
<dbReference type="EMBL" id="CP066776">
    <property type="protein sequence ID" value="QQL44002.1"/>
    <property type="molecule type" value="Genomic_DNA"/>
</dbReference>
<reference evidence="3 4" key="1">
    <citation type="submission" date="2020-12" db="EMBL/GenBank/DDBJ databases">
        <title>Sulforoseuscoccus oceanibium gen. nov., sp. nov., a representative of the phylum Verrucomicrobia with special cytoplasmic membrane, and proposal of Sulforoseuscoccusaceae fam. nov.</title>
        <authorList>
            <person name="Xi F."/>
        </authorList>
    </citation>
    <scope>NUCLEOTIDE SEQUENCE [LARGE SCALE GENOMIC DNA]</scope>
    <source>
        <strain evidence="3 4">T37</strain>
    </source>
</reference>
<evidence type="ECO:0008006" key="5">
    <source>
        <dbReference type="Google" id="ProtNLM"/>
    </source>
</evidence>
<dbReference type="Proteomes" id="UP000475117">
    <property type="component" value="Chromosome"/>
</dbReference>
<proteinExistence type="predicted"/>
<feature type="signal peptide" evidence="2">
    <location>
        <begin position="1"/>
        <end position="22"/>
    </location>
</feature>
<evidence type="ECO:0000313" key="4">
    <source>
        <dbReference type="Proteomes" id="UP000475117"/>
    </source>
</evidence>
<evidence type="ECO:0000313" key="3">
    <source>
        <dbReference type="EMBL" id="QQL44002.1"/>
    </source>
</evidence>
<gene>
    <name evidence="3" type="ORF">G3M56_008850</name>
</gene>
<dbReference type="KEGG" id="soa:G3M56_008850"/>
<keyword evidence="2" id="KW-0732">Signal</keyword>
<protein>
    <recommendedName>
        <fullName evidence="5">DUF4412 domain-containing protein</fullName>
    </recommendedName>
</protein>
<sequence length="316" mass="34290">MKSTTSLATALALTLTAPAVVATPQINKDHEPIELELKYQSGKTYTMLSSMRSNTSVPMGEQVMDQRMTMDMTTQMKVSDVDDSKNQQLETSFTRVAMRTEVMGTVIEFDSDVPDEANPMFAPMLKMVNKPFTVVVDENHEVVEVTGLDEMLKDMGAMGTTVINKDTMNQVNGFDVSGLLPGKPVKAGDTWDFEQAMPGGAMGQGTINGTYKLEGTTELDGIPCAVISFVGTMDMDLGEAMKEAAAEVPEAAAALADMKIEVSLFEGAIVWDMKNDYPKSYEMDMKMNTTIPNPMGEGPPMIIPSTTSQSVTTEIK</sequence>
<evidence type="ECO:0000256" key="2">
    <source>
        <dbReference type="SAM" id="SignalP"/>
    </source>
</evidence>
<dbReference type="InterPro" id="IPR046230">
    <property type="entry name" value="DUF6263"/>
</dbReference>
<feature type="compositionally biased region" description="Polar residues" evidence="1">
    <location>
        <begin position="304"/>
        <end position="316"/>
    </location>
</feature>
<dbReference type="Pfam" id="PF19777">
    <property type="entry name" value="DUF6263"/>
    <property type="match status" value="1"/>
</dbReference>
<feature type="chain" id="PRO_5043534524" description="DUF4412 domain-containing protein" evidence="2">
    <location>
        <begin position="23"/>
        <end position="316"/>
    </location>
</feature>
<organism evidence="3 4">
    <name type="scientific">Sulfuriroseicoccus oceanibius</name>
    <dbReference type="NCBI Taxonomy" id="2707525"/>
    <lineage>
        <taxon>Bacteria</taxon>
        <taxon>Pseudomonadati</taxon>
        <taxon>Verrucomicrobiota</taxon>
        <taxon>Verrucomicrobiia</taxon>
        <taxon>Verrucomicrobiales</taxon>
        <taxon>Verrucomicrobiaceae</taxon>
        <taxon>Sulfuriroseicoccus</taxon>
    </lineage>
</organism>
<keyword evidence="4" id="KW-1185">Reference proteome</keyword>
<accession>A0A6B3L783</accession>
<dbReference type="AlphaFoldDB" id="A0A6B3L783"/>
<feature type="region of interest" description="Disordered" evidence="1">
    <location>
        <begin position="294"/>
        <end position="316"/>
    </location>
</feature>
<name>A0A6B3L783_9BACT</name>